<reference evidence="2 3" key="1">
    <citation type="submission" date="2017-03" db="EMBL/GenBank/DDBJ databases">
        <title>Genome sequence of Methanobrevibacter thaueri.</title>
        <authorList>
            <person name="Poehlein A."/>
            <person name="Seedorf H."/>
            <person name="Daniel R."/>
        </authorList>
    </citation>
    <scope>NUCLEOTIDE SEQUENCE [LARGE SCALE GENOMIC DNA]</scope>
    <source>
        <strain evidence="2 3">DSM 11995</strain>
    </source>
</reference>
<feature type="domain" description="Transposase DDE" evidence="1">
    <location>
        <begin position="6"/>
        <end position="113"/>
    </location>
</feature>
<accession>A0A315XL42</accession>
<organism evidence="2 3">
    <name type="scientific">Methanobrevibacter thaueri</name>
    <dbReference type="NCBI Taxonomy" id="190975"/>
    <lineage>
        <taxon>Archaea</taxon>
        <taxon>Methanobacteriati</taxon>
        <taxon>Methanobacteriota</taxon>
        <taxon>Methanomada group</taxon>
        <taxon>Methanobacteria</taxon>
        <taxon>Methanobacteriales</taxon>
        <taxon>Methanobacteriaceae</taxon>
        <taxon>Methanobrevibacter</taxon>
    </lineage>
</organism>
<evidence type="ECO:0000313" key="2">
    <source>
        <dbReference type="EMBL" id="PWB86764.1"/>
    </source>
</evidence>
<proteinExistence type="predicted"/>
<sequence>MGQILENQKSYKNNSRIAYWTNNCKTCPKHQECCGKRYNRIITDYGNPNKIKMLRKMETDWAQEIYKKRSKTAEWPFGNIKQNLKVTEFNTTGLKRTQTEAKLLAISHNLKRIYNETIQNELIHQNNKQNT</sequence>
<dbReference type="PANTHER" id="PTHR33408:SF2">
    <property type="entry name" value="TRANSPOSASE DDE DOMAIN-CONTAINING PROTEIN"/>
    <property type="match status" value="1"/>
</dbReference>
<comment type="caution">
    <text evidence="2">The sequence shown here is derived from an EMBL/GenBank/DDBJ whole genome shotgun (WGS) entry which is preliminary data.</text>
</comment>
<dbReference type="EMBL" id="MZGS01000023">
    <property type="protein sequence ID" value="PWB86764.1"/>
    <property type="molecule type" value="Genomic_DNA"/>
</dbReference>
<evidence type="ECO:0000313" key="3">
    <source>
        <dbReference type="Proteomes" id="UP000251717"/>
    </source>
</evidence>
<dbReference type="AlphaFoldDB" id="A0A315XL42"/>
<keyword evidence="3" id="KW-1185">Reference proteome</keyword>
<name>A0A315XL42_9EURY</name>
<protein>
    <recommendedName>
        <fullName evidence="1">Transposase DDE domain-containing protein</fullName>
    </recommendedName>
</protein>
<gene>
    <name evidence="2" type="ORF">MBBTH_11760</name>
</gene>
<dbReference type="PANTHER" id="PTHR33408">
    <property type="entry name" value="TRANSPOSASE"/>
    <property type="match status" value="1"/>
</dbReference>
<dbReference type="Proteomes" id="UP000251717">
    <property type="component" value="Unassembled WGS sequence"/>
</dbReference>
<dbReference type="Pfam" id="PF13751">
    <property type="entry name" value="DDE_Tnp_1_6"/>
    <property type="match status" value="1"/>
</dbReference>
<dbReference type="InterPro" id="IPR025668">
    <property type="entry name" value="Tnp_DDE_dom"/>
</dbReference>
<evidence type="ECO:0000259" key="1">
    <source>
        <dbReference type="Pfam" id="PF13751"/>
    </source>
</evidence>